<comment type="caution">
    <text evidence="2">The sequence shown here is derived from an EMBL/GenBank/DDBJ whole genome shotgun (WGS) entry which is preliminary data.</text>
</comment>
<keyword evidence="3" id="KW-1185">Reference proteome</keyword>
<evidence type="ECO:0000256" key="1">
    <source>
        <dbReference type="SAM" id="MobiDB-lite"/>
    </source>
</evidence>
<dbReference type="EMBL" id="BSXN01002071">
    <property type="protein sequence ID" value="GME75483.1"/>
    <property type="molecule type" value="Genomic_DNA"/>
</dbReference>
<accession>A0A9W6WBV3</accession>
<feature type="region of interest" description="Disordered" evidence="1">
    <location>
        <begin position="1"/>
        <end position="42"/>
    </location>
</feature>
<proteinExistence type="predicted"/>
<sequence>MNSQPPTEINSTHSTDTNIITSSSASGDFVSNQTLTSGSSNMSSVNYPDKTYVSEYTGGATKLSPYFVSILATAFGMFLL</sequence>
<name>A0A9W6WBV3_CANBO</name>
<reference evidence="2" key="1">
    <citation type="submission" date="2023-04" db="EMBL/GenBank/DDBJ databases">
        <title>Candida boidinii NBRC 10035.</title>
        <authorList>
            <person name="Ichikawa N."/>
            <person name="Sato H."/>
            <person name="Tonouchi N."/>
        </authorList>
    </citation>
    <scope>NUCLEOTIDE SEQUENCE</scope>
    <source>
        <strain evidence="2">NBRC 10035</strain>
    </source>
</reference>
<protein>
    <submittedName>
        <fullName evidence="2">Unnamed protein product</fullName>
    </submittedName>
</protein>
<gene>
    <name evidence="2" type="ORF">Cboi02_000480400</name>
</gene>
<organism evidence="2 3">
    <name type="scientific">Candida boidinii</name>
    <name type="common">Yeast</name>
    <dbReference type="NCBI Taxonomy" id="5477"/>
    <lineage>
        <taxon>Eukaryota</taxon>
        <taxon>Fungi</taxon>
        <taxon>Dikarya</taxon>
        <taxon>Ascomycota</taxon>
        <taxon>Saccharomycotina</taxon>
        <taxon>Pichiomycetes</taxon>
        <taxon>Pichiales</taxon>
        <taxon>Pichiaceae</taxon>
        <taxon>Ogataea</taxon>
        <taxon>Ogataea/Candida clade</taxon>
    </lineage>
</organism>
<evidence type="ECO:0000313" key="3">
    <source>
        <dbReference type="Proteomes" id="UP001165120"/>
    </source>
</evidence>
<dbReference type="AlphaFoldDB" id="A0A9W6WBV3"/>
<evidence type="ECO:0000313" key="2">
    <source>
        <dbReference type="EMBL" id="GME75483.1"/>
    </source>
</evidence>
<dbReference type="Proteomes" id="UP001165120">
    <property type="component" value="Unassembled WGS sequence"/>
</dbReference>